<organism evidence="2 3">
    <name type="scientific">Chondromyces crocatus</name>
    <dbReference type="NCBI Taxonomy" id="52"/>
    <lineage>
        <taxon>Bacteria</taxon>
        <taxon>Pseudomonadati</taxon>
        <taxon>Myxococcota</taxon>
        <taxon>Polyangia</taxon>
        <taxon>Polyangiales</taxon>
        <taxon>Polyangiaceae</taxon>
        <taxon>Chondromyces</taxon>
    </lineage>
</organism>
<dbReference type="EMBL" id="CP012159">
    <property type="protein sequence ID" value="AKT35912.1"/>
    <property type="molecule type" value="Genomic_DNA"/>
</dbReference>
<gene>
    <name evidence="2" type="ORF">CMC5_000230</name>
</gene>
<evidence type="ECO:0000256" key="1">
    <source>
        <dbReference type="SAM" id="MobiDB-lite"/>
    </source>
</evidence>
<keyword evidence="3" id="KW-1185">Reference proteome</keyword>
<reference evidence="2 3" key="1">
    <citation type="submission" date="2015-07" db="EMBL/GenBank/DDBJ databases">
        <title>Genome analysis of myxobacterium Chondromyces crocatus Cm c5 reveals a high potential for natural compound synthesis and the genetic basis for the loss of fruiting body formation.</title>
        <authorList>
            <person name="Zaburannyi N."/>
            <person name="Bunk B."/>
            <person name="Maier J."/>
            <person name="Overmann J."/>
            <person name="Mueller R."/>
        </authorList>
    </citation>
    <scope>NUCLEOTIDE SEQUENCE [LARGE SCALE GENOMIC DNA]</scope>
    <source>
        <strain evidence="2 3">Cm c5</strain>
    </source>
</reference>
<protein>
    <submittedName>
        <fullName evidence="2">Uncharacterized protein</fullName>
    </submittedName>
</protein>
<proteinExistence type="predicted"/>
<dbReference type="Proteomes" id="UP000067626">
    <property type="component" value="Chromosome"/>
</dbReference>
<dbReference type="KEGG" id="ccro:CMC5_000230"/>
<dbReference type="AlphaFoldDB" id="A0A0K1E5E0"/>
<sequence>MREGSGPVEGSRSRWRSTGSTGSRSLLGALASGLRCHGAAVAVTMALTLPGLGCNVLSKLGPGNCDRSIDANPAIGYSEGSVEAGVYMSATWDLDAPKRDQELLFFPGGMRYEIQHKLGEMPRWWLAYLSFDRYGADTESIAIAAGNQVEVKDVNDRTITLVNASCSDYWLLLVVGGVDADPPEGLPD</sequence>
<evidence type="ECO:0000313" key="2">
    <source>
        <dbReference type="EMBL" id="AKT35912.1"/>
    </source>
</evidence>
<accession>A0A0K1E5E0</accession>
<name>A0A0K1E5E0_CHOCO</name>
<evidence type="ECO:0000313" key="3">
    <source>
        <dbReference type="Proteomes" id="UP000067626"/>
    </source>
</evidence>
<feature type="region of interest" description="Disordered" evidence="1">
    <location>
        <begin position="1"/>
        <end position="22"/>
    </location>
</feature>